<sequence>MSSFLSSTTFAEVLLLKSPQKKKITQFQRFHQL</sequence>
<name>A0A2P2IUN4_RHIMU</name>
<reference evidence="1" key="1">
    <citation type="submission" date="2018-02" db="EMBL/GenBank/DDBJ databases">
        <title>Rhizophora mucronata_Transcriptome.</title>
        <authorList>
            <person name="Meera S.P."/>
            <person name="Sreeshan A."/>
            <person name="Augustine A."/>
        </authorList>
    </citation>
    <scope>NUCLEOTIDE SEQUENCE</scope>
    <source>
        <tissue evidence="1">Leaf</tissue>
    </source>
</reference>
<dbReference type="EMBL" id="GGEC01004404">
    <property type="protein sequence ID" value="MBW84887.1"/>
    <property type="molecule type" value="Transcribed_RNA"/>
</dbReference>
<accession>A0A2P2IUN4</accession>
<protein>
    <submittedName>
        <fullName evidence="1">Uncharacterized protein</fullName>
    </submittedName>
</protein>
<evidence type="ECO:0000313" key="1">
    <source>
        <dbReference type="EMBL" id="MBW84887.1"/>
    </source>
</evidence>
<dbReference type="AlphaFoldDB" id="A0A2P2IUN4"/>
<proteinExistence type="predicted"/>
<organism evidence="1">
    <name type="scientific">Rhizophora mucronata</name>
    <name type="common">Asiatic mangrove</name>
    <dbReference type="NCBI Taxonomy" id="61149"/>
    <lineage>
        <taxon>Eukaryota</taxon>
        <taxon>Viridiplantae</taxon>
        <taxon>Streptophyta</taxon>
        <taxon>Embryophyta</taxon>
        <taxon>Tracheophyta</taxon>
        <taxon>Spermatophyta</taxon>
        <taxon>Magnoliopsida</taxon>
        <taxon>eudicotyledons</taxon>
        <taxon>Gunneridae</taxon>
        <taxon>Pentapetalae</taxon>
        <taxon>rosids</taxon>
        <taxon>fabids</taxon>
        <taxon>Malpighiales</taxon>
        <taxon>Rhizophoraceae</taxon>
        <taxon>Rhizophora</taxon>
    </lineage>
</organism>